<dbReference type="Gene3D" id="3.40.50.300">
    <property type="entry name" value="P-loop containing nucleotide triphosphate hydrolases"/>
    <property type="match status" value="1"/>
</dbReference>
<comment type="caution">
    <text evidence="1">The sequence shown here is derived from an EMBL/GenBank/DDBJ whole genome shotgun (WGS) entry which is preliminary data.</text>
</comment>
<dbReference type="OrthoDB" id="336321at2759"/>
<accession>A0A8S9ZDE4</accession>
<sequence length="190" mass="22074">MDLFRIGRLEQILKHKMLSNSTIKLDINDLLKRINYGMAKSSCELKSRLLEIEFELKNNSFIPVIFINKIGSILFDATGKENINGQIQKQILLIFNEFCHKYGATIIITNHLVNWLGISKPALGKIWIKGISKRIFLKREQNYFYLESQIDGKINGNYINYSLSEAGFIEKKLRMEHDYIAKIEELSEDV</sequence>
<keyword evidence="2" id="KW-1185">Reference proteome</keyword>
<dbReference type="InterPro" id="IPR027417">
    <property type="entry name" value="P-loop_NTPase"/>
</dbReference>
<protein>
    <submittedName>
        <fullName evidence="1">Rad51 domain-containing protein</fullName>
    </submittedName>
</protein>
<dbReference type="AlphaFoldDB" id="A0A8S9ZDE4"/>
<dbReference type="Proteomes" id="UP000605970">
    <property type="component" value="Unassembled WGS sequence"/>
</dbReference>
<name>A0A8S9ZDE4_9BILA</name>
<organism evidence="1 2">
    <name type="scientific">Meloidogyne graminicola</name>
    <dbReference type="NCBI Taxonomy" id="189291"/>
    <lineage>
        <taxon>Eukaryota</taxon>
        <taxon>Metazoa</taxon>
        <taxon>Ecdysozoa</taxon>
        <taxon>Nematoda</taxon>
        <taxon>Chromadorea</taxon>
        <taxon>Rhabditida</taxon>
        <taxon>Tylenchina</taxon>
        <taxon>Tylenchomorpha</taxon>
        <taxon>Tylenchoidea</taxon>
        <taxon>Meloidogynidae</taxon>
        <taxon>Meloidogyninae</taxon>
        <taxon>Meloidogyne</taxon>
    </lineage>
</organism>
<gene>
    <name evidence="1" type="ORF">Mgra_00009270</name>
</gene>
<dbReference type="EMBL" id="JABEBT010000146">
    <property type="protein sequence ID" value="KAF7629207.1"/>
    <property type="molecule type" value="Genomic_DNA"/>
</dbReference>
<evidence type="ECO:0000313" key="2">
    <source>
        <dbReference type="Proteomes" id="UP000605970"/>
    </source>
</evidence>
<reference evidence="1" key="1">
    <citation type="journal article" date="2020" name="Ecol. Evol.">
        <title>Genome structure and content of the rice root-knot nematode (Meloidogyne graminicola).</title>
        <authorList>
            <person name="Phan N.T."/>
            <person name="Danchin E.G.J."/>
            <person name="Klopp C."/>
            <person name="Perfus-Barbeoch L."/>
            <person name="Kozlowski D.K."/>
            <person name="Koutsovoulos G.D."/>
            <person name="Lopez-Roques C."/>
            <person name="Bouchez O."/>
            <person name="Zahm M."/>
            <person name="Besnard G."/>
            <person name="Bellafiore S."/>
        </authorList>
    </citation>
    <scope>NUCLEOTIDE SEQUENCE</scope>
    <source>
        <strain evidence="1">VN-18</strain>
    </source>
</reference>
<evidence type="ECO:0000313" key="1">
    <source>
        <dbReference type="EMBL" id="KAF7629207.1"/>
    </source>
</evidence>
<proteinExistence type="predicted"/>
<dbReference type="SUPFAM" id="SSF52540">
    <property type="entry name" value="P-loop containing nucleoside triphosphate hydrolases"/>
    <property type="match status" value="1"/>
</dbReference>
<feature type="non-terminal residue" evidence="1">
    <location>
        <position position="190"/>
    </location>
</feature>